<evidence type="ECO:0000256" key="1">
    <source>
        <dbReference type="SAM" id="SignalP"/>
    </source>
</evidence>
<proteinExistence type="predicted"/>
<evidence type="ECO:0000313" key="3">
    <source>
        <dbReference type="Proteomes" id="UP000662185"/>
    </source>
</evidence>
<comment type="caution">
    <text evidence="2">The sequence shown here is derived from an EMBL/GenBank/DDBJ whole genome shotgun (WGS) entry which is preliminary data.</text>
</comment>
<gene>
    <name evidence="2" type="ORF">H6G06_19600</name>
</gene>
<accession>A0A926WM09</accession>
<dbReference type="AlphaFoldDB" id="A0A926WM09"/>
<protein>
    <submittedName>
        <fullName evidence="2">Uncharacterized protein</fullName>
    </submittedName>
</protein>
<feature type="chain" id="PRO_5037778803" evidence="1">
    <location>
        <begin position="26"/>
        <end position="77"/>
    </location>
</feature>
<sequence length="77" mass="8665">MKNFCLSLLIINTLLFSVNSLLSTAISPPINTIQQLENNSNSQLNFVTNEIQIIGDEILFSENLQNQLETEILEAQK</sequence>
<name>A0A926WM09_9NOST</name>
<keyword evidence="1" id="KW-0732">Signal</keyword>
<dbReference type="Proteomes" id="UP000662185">
    <property type="component" value="Unassembled WGS sequence"/>
</dbReference>
<organism evidence="2 3">
    <name type="scientific">Anabaena sphaerica FACHB-251</name>
    <dbReference type="NCBI Taxonomy" id="2692883"/>
    <lineage>
        <taxon>Bacteria</taxon>
        <taxon>Bacillati</taxon>
        <taxon>Cyanobacteriota</taxon>
        <taxon>Cyanophyceae</taxon>
        <taxon>Nostocales</taxon>
        <taxon>Nostocaceae</taxon>
        <taxon>Anabaena</taxon>
    </lineage>
</organism>
<feature type="signal peptide" evidence="1">
    <location>
        <begin position="1"/>
        <end position="25"/>
    </location>
</feature>
<reference evidence="3" key="1">
    <citation type="journal article" date="2020" name="ISME J.">
        <title>Comparative genomics reveals insights into cyanobacterial evolution and habitat adaptation.</title>
        <authorList>
            <person name="Chen M.Y."/>
            <person name="Teng W.K."/>
            <person name="Zhao L."/>
            <person name="Hu C.X."/>
            <person name="Zhou Y.K."/>
            <person name="Han B.P."/>
            <person name="Song L.R."/>
            <person name="Shu W.S."/>
        </authorList>
    </citation>
    <scope>NUCLEOTIDE SEQUENCE [LARGE SCALE GENOMIC DNA]</scope>
    <source>
        <strain evidence="3">FACHB-251</strain>
    </source>
</reference>
<evidence type="ECO:0000313" key="2">
    <source>
        <dbReference type="EMBL" id="MBD2295618.1"/>
    </source>
</evidence>
<dbReference type="RefSeq" id="WP_190563157.1">
    <property type="nucleotide sequence ID" value="NZ_JACJQU010000014.1"/>
</dbReference>
<keyword evidence="3" id="KW-1185">Reference proteome</keyword>
<dbReference type="EMBL" id="JACJQU010000014">
    <property type="protein sequence ID" value="MBD2295618.1"/>
    <property type="molecule type" value="Genomic_DNA"/>
</dbReference>